<dbReference type="GO" id="GO:0006351">
    <property type="term" value="P:DNA-templated transcription"/>
    <property type="evidence" value="ECO:0007669"/>
    <property type="project" value="InterPro"/>
</dbReference>
<evidence type="ECO:0000256" key="2">
    <source>
        <dbReference type="ARBA" id="ARBA00023125"/>
    </source>
</evidence>
<dbReference type="EMBL" id="JAOPEN010000006">
    <property type="protein sequence ID" value="KAJ4855604.1"/>
    <property type="molecule type" value="Genomic_DNA"/>
</dbReference>
<proteinExistence type="predicted"/>
<keyword evidence="3" id="KW-0804">Transcription</keyword>
<dbReference type="GeneID" id="80870870"/>
<keyword evidence="4" id="KW-0539">Nucleus</keyword>
<dbReference type="CDD" id="cd12148">
    <property type="entry name" value="fungal_TF_MHR"/>
    <property type="match status" value="1"/>
</dbReference>
<feature type="domain" description="Xylanolytic transcriptional activator regulatory" evidence="5">
    <location>
        <begin position="49"/>
        <end position="134"/>
    </location>
</feature>
<protein>
    <submittedName>
        <fullName evidence="6">Fungal specific transcription factor domain-containing protein</fullName>
    </submittedName>
</protein>
<evidence type="ECO:0000256" key="3">
    <source>
        <dbReference type="ARBA" id="ARBA00023163"/>
    </source>
</evidence>
<dbReference type="RefSeq" id="XP_056024660.1">
    <property type="nucleotide sequence ID" value="XM_056176182.1"/>
</dbReference>
<reference evidence="6" key="1">
    <citation type="submission" date="2022-09" db="EMBL/GenBank/DDBJ databases">
        <title>Chromosome-level assembly of Trichoderma breve T069, a fungus used in development of biopesticide product.</title>
        <authorList>
            <person name="Lin R."/>
            <person name="Liu T."/>
        </authorList>
    </citation>
    <scope>NUCLEOTIDE SEQUENCE</scope>
    <source>
        <strain evidence="6">T069</strain>
    </source>
</reference>
<comment type="caution">
    <text evidence="6">The sequence shown here is derived from an EMBL/GenBank/DDBJ whole genome shotgun (WGS) entry which is preliminary data.</text>
</comment>
<dbReference type="AlphaFoldDB" id="A0A9W9E2L3"/>
<sequence>MFSLPPRNKSLQLIMLFFSDASIIFPKVDRPSFIQRYHDAKRNEQSLWEDTEPSAANRESVQSLLLMTHYNQGAQQPERAWNAHGLAVRTAYKIGLHSKAALADLMRSEMEALKRTWHGCVVLDRLLAMTLGRPGNSS</sequence>
<keyword evidence="1" id="KW-0805">Transcription regulation</keyword>
<dbReference type="GO" id="GO:0008270">
    <property type="term" value="F:zinc ion binding"/>
    <property type="evidence" value="ECO:0007669"/>
    <property type="project" value="InterPro"/>
</dbReference>
<dbReference type="GO" id="GO:0005634">
    <property type="term" value="C:nucleus"/>
    <property type="evidence" value="ECO:0007669"/>
    <property type="project" value="TreeGrafter"/>
</dbReference>
<dbReference type="PANTHER" id="PTHR47424:SF3">
    <property type="entry name" value="REGULATORY PROTEIN GAL4"/>
    <property type="match status" value="1"/>
</dbReference>
<dbReference type="GO" id="GO:0000981">
    <property type="term" value="F:DNA-binding transcription factor activity, RNA polymerase II-specific"/>
    <property type="evidence" value="ECO:0007669"/>
    <property type="project" value="TreeGrafter"/>
</dbReference>
<evidence type="ECO:0000256" key="4">
    <source>
        <dbReference type="ARBA" id="ARBA00023242"/>
    </source>
</evidence>
<dbReference type="InterPro" id="IPR051127">
    <property type="entry name" value="Fungal_SecMet_Regulators"/>
</dbReference>
<dbReference type="InterPro" id="IPR007219">
    <property type="entry name" value="XnlR_reg_dom"/>
</dbReference>
<dbReference type="GO" id="GO:0000435">
    <property type="term" value="P:positive regulation of transcription from RNA polymerase II promoter by galactose"/>
    <property type="evidence" value="ECO:0007669"/>
    <property type="project" value="TreeGrafter"/>
</dbReference>
<organism evidence="6 7">
    <name type="scientific">Trichoderma breve</name>
    <dbReference type="NCBI Taxonomy" id="2034170"/>
    <lineage>
        <taxon>Eukaryota</taxon>
        <taxon>Fungi</taxon>
        <taxon>Dikarya</taxon>
        <taxon>Ascomycota</taxon>
        <taxon>Pezizomycotina</taxon>
        <taxon>Sordariomycetes</taxon>
        <taxon>Hypocreomycetidae</taxon>
        <taxon>Hypocreales</taxon>
        <taxon>Hypocreaceae</taxon>
        <taxon>Trichoderma</taxon>
    </lineage>
</organism>
<name>A0A9W9E2L3_9HYPO</name>
<evidence type="ECO:0000256" key="1">
    <source>
        <dbReference type="ARBA" id="ARBA00023015"/>
    </source>
</evidence>
<evidence type="ECO:0000259" key="5">
    <source>
        <dbReference type="Pfam" id="PF04082"/>
    </source>
</evidence>
<dbReference type="Pfam" id="PF04082">
    <property type="entry name" value="Fungal_trans"/>
    <property type="match status" value="1"/>
</dbReference>
<accession>A0A9W9E2L3</accession>
<gene>
    <name evidence="6" type="ORF">T069G_08972</name>
</gene>
<keyword evidence="7" id="KW-1185">Reference proteome</keyword>
<keyword evidence="2" id="KW-0238">DNA-binding</keyword>
<dbReference type="Proteomes" id="UP001140511">
    <property type="component" value="Unassembled WGS sequence"/>
</dbReference>
<evidence type="ECO:0000313" key="6">
    <source>
        <dbReference type="EMBL" id="KAJ4855604.1"/>
    </source>
</evidence>
<evidence type="ECO:0000313" key="7">
    <source>
        <dbReference type="Proteomes" id="UP001140511"/>
    </source>
</evidence>
<dbReference type="PANTHER" id="PTHR47424">
    <property type="entry name" value="REGULATORY PROTEIN GAL4"/>
    <property type="match status" value="1"/>
</dbReference>
<dbReference type="GO" id="GO:0000978">
    <property type="term" value="F:RNA polymerase II cis-regulatory region sequence-specific DNA binding"/>
    <property type="evidence" value="ECO:0007669"/>
    <property type="project" value="TreeGrafter"/>
</dbReference>